<organism evidence="3 4">
    <name type="scientific">Luteococcus sanguinis</name>
    <dbReference type="NCBI Taxonomy" id="174038"/>
    <lineage>
        <taxon>Bacteria</taxon>
        <taxon>Bacillati</taxon>
        <taxon>Actinomycetota</taxon>
        <taxon>Actinomycetes</taxon>
        <taxon>Propionibacteriales</taxon>
        <taxon>Propionibacteriaceae</taxon>
        <taxon>Luteococcus</taxon>
    </lineage>
</organism>
<name>A0ABW1WWK0_9ACTN</name>
<dbReference type="InterPro" id="IPR028087">
    <property type="entry name" value="Tad_N"/>
</dbReference>
<feature type="transmembrane region" description="Helical" evidence="1">
    <location>
        <begin position="12"/>
        <end position="34"/>
    </location>
</feature>
<dbReference type="EMBL" id="JBHSUA010000002">
    <property type="protein sequence ID" value="MFC6395465.1"/>
    <property type="molecule type" value="Genomic_DNA"/>
</dbReference>
<keyword evidence="1" id="KW-1133">Transmembrane helix</keyword>
<keyword evidence="1" id="KW-0472">Membrane</keyword>
<protein>
    <submittedName>
        <fullName evidence="3">Pilus assembly protein TadG-related protein</fullName>
    </submittedName>
</protein>
<proteinExistence type="predicted"/>
<keyword evidence="4" id="KW-1185">Reference proteome</keyword>
<gene>
    <name evidence="3" type="ORF">ACFP57_00440</name>
</gene>
<evidence type="ECO:0000256" key="1">
    <source>
        <dbReference type="SAM" id="Phobius"/>
    </source>
</evidence>
<feature type="domain" description="Putative Flp pilus-assembly TadG-like N-terminal" evidence="2">
    <location>
        <begin position="15"/>
        <end position="57"/>
    </location>
</feature>
<evidence type="ECO:0000313" key="4">
    <source>
        <dbReference type="Proteomes" id="UP001596266"/>
    </source>
</evidence>
<keyword evidence="1" id="KW-0812">Transmembrane</keyword>
<dbReference type="RefSeq" id="WP_343886604.1">
    <property type="nucleotide sequence ID" value="NZ_BAAAKI010000017.1"/>
</dbReference>
<accession>A0ABW1WWK0</accession>
<reference evidence="4" key="1">
    <citation type="journal article" date="2019" name="Int. J. Syst. Evol. Microbiol.">
        <title>The Global Catalogue of Microorganisms (GCM) 10K type strain sequencing project: providing services to taxonomists for standard genome sequencing and annotation.</title>
        <authorList>
            <consortium name="The Broad Institute Genomics Platform"/>
            <consortium name="The Broad Institute Genome Sequencing Center for Infectious Disease"/>
            <person name="Wu L."/>
            <person name="Ma J."/>
        </authorList>
    </citation>
    <scope>NUCLEOTIDE SEQUENCE [LARGE SCALE GENOMIC DNA]</scope>
    <source>
        <strain evidence="4">CGMCC 1.15277</strain>
    </source>
</reference>
<dbReference type="Proteomes" id="UP001596266">
    <property type="component" value="Unassembled WGS sequence"/>
</dbReference>
<evidence type="ECO:0000259" key="2">
    <source>
        <dbReference type="Pfam" id="PF13400"/>
    </source>
</evidence>
<comment type="caution">
    <text evidence="3">The sequence shown here is derived from an EMBL/GenBank/DDBJ whole genome shotgun (WGS) entry which is preliminary data.</text>
</comment>
<dbReference type="Pfam" id="PF13400">
    <property type="entry name" value="Tad"/>
    <property type="match status" value="1"/>
</dbReference>
<evidence type="ECO:0000313" key="3">
    <source>
        <dbReference type="EMBL" id="MFC6395465.1"/>
    </source>
</evidence>
<sequence>MSRRVGRRNQRGMSVSVMFSGVVLALLMVAGLVIDGGAQVSARRTAEAVAAQAARAGSDATAAERLVGRDGIAEGLAAARAVVAAHPEVTGEVGLAAGVLSVHTSASVDTTFLSLVRVDQLHATGSAEAVLTPA</sequence>